<reference evidence="6" key="1">
    <citation type="submission" date="2016-11" db="EMBL/GenBank/DDBJ databases">
        <authorList>
            <person name="Varghese N."/>
            <person name="Submissions S."/>
        </authorList>
    </citation>
    <scope>NUCLEOTIDE SEQUENCE [LARGE SCALE GENOMIC DNA]</scope>
    <source>
        <strain evidence="6">DSM 28223</strain>
    </source>
</reference>
<feature type="domain" description="HTH araC/xylS-type" evidence="4">
    <location>
        <begin position="237"/>
        <end position="336"/>
    </location>
</feature>
<accession>A0A1M5TT15</accession>
<dbReference type="InterPro" id="IPR032687">
    <property type="entry name" value="AraC-type_N"/>
</dbReference>
<dbReference type="Pfam" id="PF12833">
    <property type="entry name" value="HTH_18"/>
    <property type="match status" value="1"/>
</dbReference>
<protein>
    <submittedName>
        <fullName evidence="5">Helix-turn-helix domain-containing protein</fullName>
    </submittedName>
</protein>
<organism evidence="5 6">
    <name type="scientific">Cognatishimia maritima</name>
    <dbReference type="NCBI Taxonomy" id="870908"/>
    <lineage>
        <taxon>Bacteria</taxon>
        <taxon>Pseudomonadati</taxon>
        <taxon>Pseudomonadota</taxon>
        <taxon>Alphaproteobacteria</taxon>
        <taxon>Rhodobacterales</taxon>
        <taxon>Paracoccaceae</taxon>
        <taxon>Cognatishimia</taxon>
    </lineage>
</organism>
<dbReference type="InterPro" id="IPR018060">
    <property type="entry name" value="HTH_AraC"/>
</dbReference>
<evidence type="ECO:0000256" key="2">
    <source>
        <dbReference type="ARBA" id="ARBA00023125"/>
    </source>
</evidence>
<keyword evidence="3" id="KW-0804">Transcription</keyword>
<dbReference type="SUPFAM" id="SSF46689">
    <property type="entry name" value="Homeodomain-like"/>
    <property type="match status" value="1"/>
</dbReference>
<dbReference type="STRING" id="870908.SAMN04488044_2693"/>
<dbReference type="PANTHER" id="PTHR47894">
    <property type="entry name" value="HTH-TYPE TRANSCRIPTIONAL REGULATOR GADX"/>
    <property type="match status" value="1"/>
</dbReference>
<evidence type="ECO:0000313" key="6">
    <source>
        <dbReference type="Proteomes" id="UP000184211"/>
    </source>
</evidence>
<proteinExistence type="predicted"/>
<name>A0A1M5TT15_9RHOB</name>
<gene>
    <name evidence="5" type="ORF">SAMN04488044_2693</name>
</gene>
<dbReference type="SMART" id="SM00342">
    <property type="entry name" value="HTH_ARAC"/>
    <property type="match status" value="1"/>
</dbReference>
<dbReference type="Pfam" id="PF12625">
    <property type="entry name" value="Arabinose_bd"/>
    <property type="match status" value="1"/>
</dbReference>
<dbReference type="PROSITE" id="PS01124">
    <property type="entry name" value="HTH_ARAC_FAMILY_2"/>
    <property type="match status" value="1"/>
</dbReference>
<dbReference type="GO" id="GO:0005829">
    <property type="term" value="C:cytosol"/>
    <property type="evidence" value="ECO:0007669"/>
    <property type="project" value="TreeGrafter"/>
</dbReference>
<evidence type="ECO:0000256" key="1">
    <source>
        <dbReference type="ARBA" id="ARBA00023015"/>
    </source>
</evidence>
<dbReference type="AlphaFoldDB" id="A0A1M5TT15"/>
<evidence type="ECO:0000313" key="5">
    <source>
        <dbReference type="EMBL" id="SHH53955.1"/>
    </source>
</evidence>
<keyword evidence="6" id="KW-1185">Reference proteome</keyword>
<dbReference type="GO" id="GO:0003700">
    <property type="term" value="F:DNA-binding transcription factor activity"/>
    <property type="evidence" value="ECO:0007669"/>
    <property type="project" value="InterPro"/>
</dbReference>
<dbReference type="GO" id="GO:0000976">
    <property type="term" value="F:transcription cis-regulatory region binding"/>
    <property type="evidence" value="ECO:0007669"/>
    <property type="project" value="TreeGrafter"/>
</dbReference>
<dbReference type="OrthoDB" id="9805730at2"/>
<sequence length="337" mass="37707">MEMHNPIHAPATVSFALVEDLLLALEVRCGAEGLQKILKRAEFSARDNHTKTRLSRDQIVRLYQVAAQQSGDEMMGLWSRPIRPGALKQICTTILGASSIGAGIYRMATFWNLVLDDYFLEISNANQCVVVQLKPRGRGDVNRFGHMLMLKLAHGLASWLAGRELPVAQVDFAFAKPPFAADYPVLFPCEARFDQPFTAISFDRALWSLPIQRTASDLQRFLTHAPRDWIFTESNEHALTLKLREMVYTARFDLTLNDAAAALHVTPRTLIRRLNAQGSSFQAIKDSLRRDMAIAGLTEGQPIEALAQTLGFASAATFHRAFKHWTGDTPAAYRDRI</sequence>
<keyword evidence="2" id="KW-0238">DNA-binding</keyword>
<dbReference type="Gene3D" id="1.10.10.60">
    <property type="entry name" value="Homeodomain-like"/>
    <property type="match status" value="1"/>
</dbReference>
<dbReference type="Proteomes" id="UP000184211">
    <property type="component" value="Unassembled WGS sequence"/>
</dbReference>
<dbReference type="InterPro" id="IPR009057">
    <property type="entry name" value="Homeodomain-like_sf"/>
</dbReference>
<dbReference type="EMBL" id="FQWM01000006">
    <property type="protein sequence ID" value="SHH53955.1"/>
    <property type="molecule type" value="Genomic_DNA"/>
</dbReference>
<evidence type="ECO:0000256" key="3">
    <source>
        <dbReference type="ARBA" id="ARBA00023163"/>
    </source>
</evidence>
<evidence type="ECO:0000259" key="4">
    <source>
        <dbReference type="PROSITE" id="PS01124"/>
    </source>
</evidence>
<dbReference type="PANTHER" id="PTHR47894:SF1">
    <property type="entry name" value="HTH-TYPE TRANSCRIPTIONAL REGULATOR VQSM"/>
    <property type="match status" value="1"/>
</dbReference>
<keyword evidence="1" id="KW-0805">Transcription regulation</keyword>